<dbReference type="PANTHER" id="PTHR21286:SF0">
    <property type="entry name" value="NUCLEAR PORE COMPLEX PROTEIN NUP160"/>
    <property type="match status" value="1"/>
</dbReference>
<dbReference type="PANTHER" id="PTHR21286">
    <property type="entry name" value="NUCLEAR PORE COMPLEX PROTEIN NUP160"/>
    <property type="match status" value="1"/>
</dbReference>
<evidence type="ECO:0000256" key="2">
    <source>
        <dbReference type="ARBA" id="ARBA00022448"/>
    </source>
</evidence>
<dbReference type="Pfam" id="PF11715">
    <property type="entry name" value="Beta-prop_Nup120_160"/>
    <property type="match status" value="2"/>
</dbReference>
<comment type="caution">
    <text evidence="8">The sequence shown here is derived from an EMBL/GenBank/DDBJ whole genome shotgun (WGS) entry which is preliminary data.</text>
</comment>
<evidence type="ECO:0000256" key="1">
    <source>
        <dbReference type="ARBA" id="ARBA00004123"/>
    </source>
</evidence>
<evidence type="ECO:0000259" key="6">
    <source>
        <dbReference type="Pfam" id="PF23347"/>
    </source>
</evidence>
<dbReference type="Pfam" id="PF23386">
    <property type="entry name" value="NPP-6_helical"/>
    <property type="match status" value="1"/>
</dbReference>
<dbReference type="InterPro" id="IPR056535">
    <property type="entry name" value="TPR_NUP160_M"/>
</dbReference>
<evidence type="ECO:0000259" key="7">
    <source>
        <dbReference type="Pfam" id="PF23354"/>
    </source>
</evidence>
<dbReference type="GO" id="GO:0005643">
    <property type="term" value="C:nuclear pore"/>
    <property type="evidence" value="ECO:0007669"/>
    <property type="project" value="TreeGrafter"/>
</dbReference>
<dbReference type="Pfam" id="PF23354">
    <property type="entry name" value="TPR_NUP160_120_M"/>
    <property type="match status" value="1"/>
</dbReference>
<comment type="subcellular location">
    <subcellularLocation>
        <location evidence="1">Nucleus</location>
    </subcellularLocation>
</comment>
<proteinExistence type="predicted"/>
<gene>
    <name evidence="8" type="ORF">CAUJ_LOCUS13746</name>
</gene>
<dbReference type="InterPro" id="IPR059141">
    <property type="entry name" value="Beta-prop_Nup120_160"/>
</dbReference>
<evidence type="ECO:0000313" key="9">
    <source>
        <dbReference type="Proteomes" id="UP000835052"/>
    </source>
</evidence>
<feature type="region of interest" description="Disordered" evidence="4">
    <location>
        <begin position="1195"/>
        <end position="1314"/>
    </location>
</feature>
<evidence type="ECO:0000313" key="8">
    <source>
        <dbReference type="EMBL" id="CAD6197839.1"/>
    </source>
</evidence>
<feature type="domain" description="NUP160 middle TPR" evidence="7">
    <location>
        <begin position="883"/>
        <end position="1140"/>
    </location>
</feature>
<dbReference type="OrthoDB" id="5792595at2759"/>
<feature type="domain" description="Nucleoporin Nup120/160 beta-propeller" evidence="5">
    <location>
        <begin position="55"/>
        <end position="357"/>
    </location>
</feature>
<feature type="domain" description="Nucleoporin Nup120/160 beta-propeller" evidence="5">
    <location>
        <begin position="431"/>
        <end position="645"/>
    </location>
</feature>
<reference evidence="8" key="1">
    <citation type="submission" date="2020-10" db="EMBL/GenBank/DDBJ databases">
        <authorList>
            <person name="Kikuchi T."/>
        </authorList>
    </citation>
    <scope>NUCLEOTIDE SEQUENCE</scope>
    <source>
        <strain evidence="8">NKZ352</strain>
    </source>
</reference>
<organism evidence="8 9">
    <name type="scientific">Caenorhabditis auriculariae</name>
    <dbReference type="NCBI Taxonomy" id="2777116"/>
    <lineage>
        <taxon>Eukaryota</taxon>
        <taxon>Metazoa</taxon>
        <taxon>Ecdysozoa</taxon>
        <taxon>Nematoda</taxon>
        <taxon>Chromadorea</taxon>
        <taxon>Rhabditida</taxon>
        <taxon>Rhabditina</taxon>
        <taxon>Rhabditomorpha</taxon>
        <taxon>Rhabditoidea</taxon>
        <taxon>Rhabditidae</taxon>
        <taxon>Peloderinae</taxon>
        <taxon>Caenorhabditis</taxon>
    </lineage>
</organism>
<protein>
    <submittedName>
        <fullName evidence="8">Uncharacterized protein</fullName>
    </submittedName>
</protein>
<keyword evidence="3" id="KW-0539">Nucleus</keyword>
<accession>A0A8S1HR46</accession>
<evidence type="ECO:0000256" key="3">
    <source>
        <dbReference type="ARBA" id="ARBA00023242"/>
    </source>
</evidence>
<feature type="compositionally biased region" description="Low complexity" evidence="4">
    <location>
        <begin position="1253"/>
        <end position="1262"/>
    </location>
</feature>
<feature type="region of interest" description="Disordered" evidence="4">
    <location>
        <begin position="362"/>
        <end position="396"/>
    </location>
</feature>
<dbReference type="InterPro" id="IPR021717">
    <property type="entry name" value="Nucleoporin_Nup160"/>
</dbReference>
<dbReference type="InterPro" id="IPR056536">
    <property type="entry name" value="TPR_NUP160_C"/>
</dbReference>
<sequence length="1591" mass="178685">MDIVFGVEYEFYDGHARKPDRTFIVNSNAPLHSTNKIQPSGGIVTVAENEFYADRLFLWRTAAQKLFIEERSLMLTTQGASICIDFSRPSILPGTSITIFQGERVFNCGSDAIEYPSFFYIRLEPSRNYDVQPRSILTSISHEELFLYHTSYPLTIGTPLRASITQRPSKNGIAYCSAEGQLVYIRLNPQYGHNDDKHDEHVLRDGGLLKRFLGGNTSSDAVSDVCLVKKARVNENEIEPRKSALAHADSDIAYAVTTDGWLRGWNVDAQRVSTNSLDLKPFACFSSVDNESSYLIKSYQIDEKDVLLVVAAVSSAQGAAFHFVKASEDKLTYIGSQTKKQLDADSEEKLMDFALLKVTPPESRFHQRESSPLELDEQSDDSDEVEMDEEDEDGVEEEYEIVERSLGTKPRRRRARQAVPWNSWVLSLTAMWHTSSQSARKEYVLRRVVVAVDFDDCKQTEQFGWHDVGRFDASSLRSSCVSSFAGVGPFSDTESESSVSSASPTNIPPDAKVDELRDVVFNVDNYPFDVVHRAVRIVCEGSRGNSIRHGSWLDLAKHVEMYLDSSEFNSHYQMKNERGLRLRAGAEDIIAAAQSKFWRALVNACDELQQSARGPISLAAVQLSNDLRLMAVVHKDRFTLLRDVEPSLYDAVCGPGNGPSVDDRLLPKMNEARAIAESRLRLMNREDHHTALDLRGEDDIRPGLPSNFDDFDEDGNRMTVPATLDQTIIGLVEAFLVLVQYDRQNFSSELTRSMFGGALTQSIISANISVVISQRLIFTLTLRTLLKAIFVRTPSHEKEHLRGQLKNVIKEYREVAEQLDVKIIKSGAKMSLCTWMVSDAEGLIMVRNEGAFKPKTGIPPNAEVDFNYFLAVTVQGAVRALLPFSETFVLAKRLISNRQYRILKMIMNDYVTESDPLRPAINFYRGIAFSGTDHPTKAMEAFQEAAQGFSAGNMAVRRAVAGLLPRAFKLDPSHPSQNLLDQLTLAEYYLTVLKFLQDNGYGEEVVNVAIHAIETLPAENESVRRMSNTLFNHLTGRQEWSKALRLIVKTSIKGSQRRSSINELLGLMLRADAWEEVATMIYGPYEDIVEDFLRDAASRQNPSEKRHLYELLFSFHVARQDYRKGACALYEFARYIEDAPEMTLALLKKRRDVLSSVLDVQAVLSIEPEPGEVVLDDHTDTSLVFPLCTEEEKSFKPKQLPTAPAQAPKPVAPPPRAQAPQLNSSYSTPTPVDTSNSSSSKDWLSPPKKPQISCSSSANSDSDGFVQCNHQPNSEKVVPPPGRNEEMDVESSPSGSSGEKEHDNESSEAGGKHTSVLGRRQRVIVITENIVRGEYILSSALVALLTAPTWQGNLPMIPEDLYKACVDHQLYDFAFDVARHFDLSIYELMFAVTREAIKLDSFGDRETVELASNISDGWVRNNRRHCDMFGGSVDHWAIVRGILAAARAKWPADSRPLRGSTNAFLSHQLEAPCWLHFEYLKHDANDYLRCLVDYDHLFTALQVILEVIDEEIAKARSAESKTWLPYGVIDEVLRLTAGSAQKPFRTKHEEQNAADIAKLRQFANEKLNSYFSRVKNHEKAYQMSCNFFNDR</sequence>
<evidence type="ECO:0000256" key="4">
    <source>
        <dbReference type="SAM" id="MobiDB-lite"/>
    </source>
</evidence>
<keyword evidence="2" id="KW-0813">Transport</keyword>
<evidence type="ECO:0000259" key="5">
    <source>
        <dbReference type="Pfam" id="PF11715"/>
    </source>
</evidence>
<name>A0A8S1HR46_9PELO</name>
<feature type="compositionally biased region" description="Acidic residues" evidence="4">
    <location>
        <begin position="374"/>
        <end position="396"/>
    </location>
</feature>
<dbReference type="GO" id="GO:0017056">
    <property type="term" value="F:structural constituent of nuclear pore"/>
    <property type="evidence" value="ECO:0007669"/>
    <property type="project" value="TreeGrafter"/>
</dbReference>
<feature type="compositionally biased region" description="Polar residues" evidence="4">
    <location>
        <begin position="1222"/>
        <end position="1242"/>
    </location>
</feature>
<dbReference type="EMBL" id="CAJGYM010000106">
    <property type="protein sequence ID" value="CAD6197839.1"/>
    <property type="molecule type" value="Genomic_DNA"/>
</dbReference>
<dbReference type="Pfam" id="PF23347">
    <property type="entry name" value="TPR_Nup160_C"/>
    <property type="match status" value="1"/>
</dbReference>
<feature type="domain" description="NUP160 C-terminal TPR" evidence="6">
    <location>
        <begin position="1361"/>
        <end position="1577"/>
    </location>
</feature>
<dbReference type="Proteomes" id="UP000835052">
    <property type="component" value="Unassembled WGS sequence"/>
</dbReference>
<keyword evidence="9" id="KW-1185">Reference proteome</keyword>